<name>A0A0C9U158_PAXIN</name>
<dbReference type="OrthoDB" id="6513042at2759"/>
<reference evidence="3" key="2">
    <citation type="submission" date="2015-01" db="EMBL/GenBank/DDBJ databases">
        <title>Evolutionary Origins and Diversification of the Mycorrhizal Mutualists.</title>
        <authorList>
            <consortium name="DOE Joint Genome Institute"/>
            <consortium name="Mycorrhizal Genomics Consortium"/>
            <person name="Kohler A."/>
            <person name="Kuo A."/>
            <person name="Nagy L.G."/>
            <person name="Floudas D."/>
            <person name="Copeland A."/>
            <person name="Barry K.W."/>
            <person name="Cichocki N."/>
            <person name="Veneault-Fourrey C."/>
            <person name="LaButti K."/>
            <person name="Lindquist E.A."/>
            <person name="Lipzen A."/>
            <person name="Lundell T."/>
            <person name="Morin E."/>
            <person name="Murat C."/>
            <person name="Riley R."/>
            <person name="Ohm R."/>
            <person name="Sun H."/>
            <person name="Tunlid A."/>
            <person name="Henrissat B."/>
            <person name="Grigoriev I.V."/>
            <person name="Hibbett D.S."/>
            <person name="Martin F."/>
        </authorList>
    </citation>
    <scope>NUCLEOTIDE SEQUENCE [LARGE SCALE GENOMIC DNA]</scope>
    <source>
        <strain evidence="3">ATCC 200175</strain>
    </source>
</reference>
<proteinExistence type="predicted"/>
<sequence length="332" mass="37766">MSKTSHDYANSNRTIWIAAQSNVAVKNIAEKLIKEGFDKFKLLVSKDFHFDWHEHLYEELEARLIRSDIFKMSIVEASRVLLDSKVILCTLSMFSNPNIEVFLRIVPVEMVIFDEASQIESGDYLPMLHRFRSTLSKLVLIGDDKQHRMPHIFGRFISQKVYNGKLNTCHNITNSSACRFIDVKKGQEVKLGHSWTNRQEALVVVHVARVYESRHRSFRIISPYDGQRSVIENELKSAGLKWEGKVFNVDSFQGNEDDYIIVSIVRSGGVGFLSNQRRTNVMLTRCKRSMVICSSRSFLSGKASSTLVGKLAAACGEEAWIDGKDVIRGMLP</sequence>
<dbReference type="CDD" id="cd18808">
    <property type="entry name" value="SF1_C_Upf1"/>
    <property type="match status" value="1"/>
</dbReference>
<reference evidence="2 3" key="1">
    <citation type="submission" date="2014-06" db="EMBL/GenBank/DDBJ databases">
        <authorList>
            <consortium name="DOE Joint Genome Institute"/>
            <person name="Kuo A."/>
            <person name="Kohler A."/>
            <person name="Nagy L.G."/>
            <person name="Floudas D."/>
            <person name="Copeland A."/>
            <person name="Barry K.W."/>
            <person name="Cichocki N."/>
            <person name="Veneault-Fourrey C."/>
            <person name="LaButti K."/>
            <person name="Lindquist E.A."/>
            <person name="Lipzen A."/>
            <person name="Lundell T."/>
            <person name="Morin E."/>
            <person name="Murat C."/>
            <person name="Sun H."/>
            <person name="Tunlid A."/>
            <person name="Henrissat B."/>
            <person name="Grigoriev I.V."/>
            <person name="Hibbett D.S."/>
            <person name="Martin F."/>
            <person name="Nordberg H.P."/>
            <person name="Cantor M.N."/>
            <person name="Hua S.X."/>
        </authorList>
    </citation>
    <scope>NUCLEOTIDE SEQUENCE [LARGE SCALE GENOMIC DNA]</scope>
    <source>
        <strain evidence="2 3">ATCC 200175</strain>
    </source>
</reference>
<gene>
    <name evidence="2" type="ORF">PAXINDRAFT_163686</name>
</gene>
<dbReference type="EMBL" id="KN819352">
    <property type="protein sequence ID" value="KIJ13462.1"/>
    <property type="molecule type" value="Genomic_DNA"/>
</dbReference>
<dbReference type="InterPro" id="IPR041679">
    <property type="entry name" value="DNA2/NAM7-like_C"/>
</dbReference>
<dbReference type="HOGENOM" id="CLU_074986_0_0_1"/>
<feature type="domain" description="DNA2/NAM7 helicase-like C-terminal" evidence="1">
    <location>
        <begin position="144"/>
        <end position="295"/>
    </location>
</feature>
<dbReference type="InterPro" id="IPR045055">
    <property type="entry name" value="DNA2/NAM7-like"/>
</dbReference>
<dbReference type="PANTHER" id="PTHR10887">
    <property type="entry name" value="DNA2/NAM7 HELICASE FAMILY"/>
    <property type="match status" value="1"/>
</dbReference>
<evidence type="ECO:0000313" key="3">
    <source>
        <dbReference type="Proteomes" id="UP000053647"/>
    </source>
</evidence>
<dbReference type="InterPro" id="IPR027417">
    <property type="entry name" value="P-loop_NTPase"/>
</dbReference>
<evidence type="ECO:0000313" key="2">
    <source>
        <dbReference type="EMBL" id="KIJ13462.1"/>
    </source>
</evidence>
<dbReference type="InterPro" id="IPR047187">
    <property type="entry name" value="SF1_C_Upf1"/>
</dbReference>
<dbReference type="SUPFAM" id="SSF52540">
    <property type="entry name" value="P-loop containing nucleoside triphosphate hydrolases"/>
    <property type="match status" value="1"/>
</dbReference>
<accession>A0A0C9U158</accession>
<dbReference type="Gene3D" id="3.40.50.300">
    <property type="entry name" value="P-loop containing nucleotide triphosphate hydrolases"/>
    <property type="match status" value="1"/>
</dbReference>
<protein>
    <recommendedName>
        <fullName evidence="1">DNA2/NAM7 helicase-like C-terminal domain-containing protein</fullName>
    </recommendedName>
</protein>
<dbReference type="AlphaFoldDB" id="A0A0C9U158"/>
<keyword evidence="3" id="KW-1185">Reference proteome</keyword>
<evidence type="ECO:0000259" key="1">
    <source>
        <dbReference type="Pfam" id="PF13087"/>
    </source>
</evidence>
<dbReference type="Pfam" id="PF13087">
    <property type="entry name" value="AAA_12"/>
    <property type="match status" value="1"/>
</dbReference>
<dbReference type="PANTHER" id="PTHR10887:SF495">
    <property type="entry name" value="HELICASE SENATAXIN ISOFORM X1-RELATED"/>
    <property type="match status" value="1"/>
</dbReference>
<organism evidence="2 3">
    <name type="scientific">Paxillus involutus ATCC 200175</name>
    <dbReference type="NCBI Taxonomy" id="664439"/>
    <lineage>
        <taxon>Eukaryota</taxon>
        <taxon>Fungi</taxon>
        <taxon>Dikarya</taxon>
        <taxon>Basidiomycota</taxon>
        <taxon>Agaricomycotina</taxon>
        <taxon>Agaricomycetes</taxon>
        <taxon>Agaricomycetidae</taxon>
        <taxon>Boletales</taxon>
        <taxon>Paxilineae</taxon>
        <taxon>Paxillaceae</taxon>
        <taxon>Paxillus</taxon>
    </lineage>
</organism>
<dbReference type="Proteomes" id="UP000053647">
    <property type="component" value="Unassembled WGS sequence"/>
</dbReference>